<evidence type="ECO:0000256" key="6">
    <source>
        <dbReference type="SAM" id="SignalP"/>
    </source>
</evidence>
<dbReference type="InterPro" id="IPR004010">
    <property type="entry name" value="Double_Cache_2"/>
</dbReference>
<organism evidence="8 9">
    <name type="scientific">Undibacterium pigrum</name>
    <dbReference type="NCBI Taxonomy" id="401470"/>
    <lineage>
        <taxon>Bacteria</taxon>
        <taxon>Pseudomonadati</taxon>
        <taxon>Pseudomonadota</taxon>
        <taxon>Betaproteobacteria</taxon>
        <taxon>Burkholderiales</taxon>
        <taxon>Oxalobacteraceae</taxon>
        <taxon>Undibacterium</taxon>
    </lineage>
</organism>
<dbReference type="SMART" id="SM01049">
    <property type="entry name" value="Cache_2"/>
    <property type="match status" value="1"/>
</dbReference>
<evidence type="ECO:0000256" key="1">
    <source>
        <dbReference type="ARBA" id="ARBA00004651"/>
    </source>
</evidence>
<evidence type="ECO:0000256" key="3">
    <source>
        <dbReference type="ARBA" id="ARBA00022692"/>
    </source>
</evidence>
<dbReference type="AlphaFoldDB" id="A0A318JFI7"/>
<keyword evidence="9" id="KW-1185">Reference proteome</keyword>
<feature type="signal peptide" evidence="6">
    <location>
        <begin position="1"/>
        <end position="21"/>
    </location>
</feature>
<keyword evidence="2" id="KW-1003">Cell membrane</keyword>
<gene>
    <name evidence="8" type="ORF">DFR42_1011399</name>
</gene>
<comment type="caution">
    <text evidence="8">The sequence shown here is derived from an EMBL/GenBank/DDBJ whole genome shotgun (WGS) entry which is preliminary data.</text>
</comment>
<evidence type="ECO:0000256" key="2">
    <source>
        <dbReference type="ARBA" id="ARBA00022475"/>
    </source>
</evidence>
<dbReference type="Proteomes" id="UP000247792">
    <property type="component" value="Unassembled WGS sequence"/>
</dbReference>
<evidence type="ECO:0000313" key="9">
    <source>
        <dbReference type="Proteomes" id="UP000247792"/>
    </source>
</evidence>
<reference evidence="8 9" key="1">
    <citation type="submission" date="2018-05" db="EMBL/GenBank/DDBJ databases">
        <title>Genomic Encyclopedia of Type Strains, Phase IV (KMG-IV): sequencing the most valuable type-strain genomes for metagenomic binning, comparative biology and taxonomic classification.</title>
        <authorList>
            <person name="Goeker M."/>
        </authorList>
    </citation>
    <scope>NUCLEOTIDE SEQUENCE [LARGE SCALE GENOMIC DNA]</scope>
    <source>
        <strain evidence="8 9">DSM 19792</strain>
    </source>
</reference>
<evidence type="ECO:0000259" key="7">
    <source>
        <dbReference type="SMART" id="SM01049"/>
    </source>
</evidence>
<feature type="chain" id="PRO_5016462638" evidence="6">
    <location>
        <begin position="22"/>
        <end position="150"/>
    </location>
</feature>
<dbReference type="InterPro" id="IPR033480">
    <property type="entry name" value="sCache_2"/>
</dbReference>
<name>A0A318JFI7_9BURK</name>
<keyword evidence="4" id="KW-1133">Transmembrane helix</keyword>
<feature type="domain" description="Single Cache" evidence="7">
    <location>
        <begin position="17"/>
        <end position="101"/>
    </location>
</feature>
<dbReference type="Gene3D" id="3.30.450.20">
    <property type="entry name" value="PAS domain"/>
    <property type="match status" value="1"/>
</dbReference>
<comment type="subcellular location">
    <subcellularLocation>
        <location evidence="1">Cell membrane</location>
        <topology evidence="1">Multi-pass membrane protein</topology>
    </subcellularLocation>
</comment>
<evidence type="ECO:0000313" key="8">
    <source>
        <dbReference type="EMBL" id="PXX47801.1"/>
    </source>
</evidence>
<protein>
    <submittedName>
        <fullName evidence="8">Single cache domain-containing protein</fullName>
    </submittedName>
</protein>
<sequence length="150" mass="16797">MKFVKFLLAMLLTSQLSLALAEDNPADAIAMVDKGLAYMQKNGKDALVQEINNKNPEFINGSIYLYLRGMDGVVIAHPINPKLVGKNMLDLPDADGKYYRKDIIALAKSKGKGWVDYRYNNPVSKQVENKTTYILRNNDVILEAGIYKAK</sequence>
<dbReference type="OrthoDB" id="9178561at2"/>
<keyword evidence="3" id="KW-0812">Transmembrane</keyword>
<proteinExistence type="predicted"/>
<keyword evidence="6" id="KW-0732">Signal</keyword>
<dbReference type="GO" id="GO:0005886">
    <property type="term" value="C:plasma membrane"/>
    <property type="evidence" value="ECO:0007669"/>
    <property type="project" value="UniProtKB-SubCell"/>
</dbReference>
<evidence type="ECO:0000256" key="5">
    <source>
        <dbReference type="ARBA" id="ARBA00023136"/>
    </source>
</evidence>
<accession>A0A318JFI7</accession>
<evidence type="ECO:0000256" key="4">
    <source>
        <dbReference type="ARBA" id="ARBA00022989"/>
    </source>
</evidence>
<dbReference type="Pfam" id="PF08269">
    <property type="entry name" value="dCache_2"/>
    <property type="match status" value="1"/>
</dbReference>
<keyword evidence="5" id="KW-0472">Membrane</keyword>
<dbReference type="EMBL" id="QJKB01000001">
    <property type="protein sequence ID" value="PXX47801.1"/>
    <property type="molecule type" value="Genomic_DNA"/>
</dbReference>
<dbReference type="RefSeq" id="WP_110254129.1">
    <property type="nucleotide sequence ID" value="NZ_QJKB01000001.1"/>
</dbReference>